<name>A0AAW0ABN0_9AGAR</name>
<dbReference type="EMBL" id="JAWWNJ010000076">
    <property type="protein sequence ID" value="KAK7006085.1"/>
    <property type="molecule type" value="Genomic_DNA"/>
</dbReference>
<protein>
    <submittedName>
        <fullName evidence="2">Uncharacterized protein</fullName>
    </submittedName>
</protein>
<evidence type="ECO:0000313" key="3">
    <source>
        <dbReference type="Proteomes" id="UP001362999"/>
    </source>
</evidence>
<proteinExistence type="predicted"/>
<gene>
    <name evidence="2" type="ORF">R3P38DRAFT_3601670</name>
</gene>
<organism evidence="2 3">
    <name type="scientific">Favolaschia claudopus</name>
    <dbReference type="NCBI Taxonomy" id="2862362"/>
    <lineage>
        <taxon>Eukaryota</taxon>
        <taxon>Fungi</taxon>
        <taxon>Dikarya</taxon>
        <taxon>Basidiomycota</taxon>
        <taxon>Agaricomycotina</taxon>
        <taxon>Agaricomycetes</taxon>
        <taxon>Agaricomycetidae</taxon>
        <taxon>Agaricales</taxon>
        <taxon>Marasmiineae</taxon>
        <taxon>Mycenaceae</taxon>
        <taxon>Favolaschia</taxon>
    </lineage>
</organism>
<dbReference type="AlphaFoldDB" id="A0AAW0ABN0"/>
<feature type="compositionally biased region" description="Low complexity" evidence="1">
    <location>
        <begin position="103"/>
        <end position="115"/>
    </location>
</feature>
<accession>A0AAW0ABN0</accession>
<dbReference type="Proteomes" id="UP001362999">
    <property type="component" value="Unassembled WGS sequence"/>
</dbReference>
<feature type="region of interest" description="Disordered" evidence="1">
    <location>
        <begin position="127"/>
        <end position="150"/>
    </location>
</feature>
<reference evidence="2 3" key="1">
    <citation type="journal article" date="2024" name="J Genomics">
        <title>Draft genome sequencing and assembly of Favolaschia claudopus CIRM-BRFM 2984 isolated from oak limbs.</title>
        <authorList>
            <person name="Navarro D."/>
            <person name="Drula E."/>
            <person name="Chaduli D."/>
            <person name="Cazenave R."/>
            <person name="Ahrendt S."/>
            <person name="Wang J."/>
            <person name="Lipzen A."/>
            <person name="Daum C."/>
            <person name="Barry K."/>
            <person name="Grigoriev I.V."/>
            <person name="Favel A."/>
            <person name="Rosso M.N."/>
            <person name="Martin F."/>
        </authorList>
    </citation>
    <scope>NUCLEOTIDE SEQUENCE [LARGE SCALE GENOMIC DNA]</scope>
    <source>
        <strain evidence="2 3">CIRM-BRFM 2984</strain>
    </source>
</reference>
<feature type="region of interest" description="Disordered" evidence="1">
    <location>
        <begin position="103"/>
        <end position="122"/>
    </location>
</feature>
<feature type="compositionally biased region" description="Polar residues" evidence="1">
    <location>
        <begin position="166"/>
        <end position="182"/>
    </location>
</feature>
<feature type="region of interest" description="Disordered" evidence="1">
    <location>
        <begin position="15"/>
        <end position="34"/>
    </location>
</feature>
<sequence length="394" mass="42642">MLSLPSRLQHTRLCSPISPSLSDESPTDGFDSVHRPTTARYLPIPLSAIQPRPVSRACPLRVYLLSLLTTNSGYPFPQATRRVLRRDSPSSILSRPTHRFVDAPPALALPPTTTSRPRRDSAAVAGMTGISLPSGPSDASPRPFSLTPTSNSTFLAATRRLPQRSRLPNASNASLSHRNPATSLFPPPHHQYTTTYLHRRLGVGLRDDERAFLLPLPPFPLSLQPPLSPPPLLDSQQPSPRLYGAAVRVAAANPYLHYHTPKEVLGNDASSPLRSLAALAAAPPDPNPAAPPTPTYSPRRILVSPPIPPSHRLIFTPNSTLNPALAYQSPLRSPSTPSTTLSALRAPTDSKFALEIRIQIHASRSTRRAAAALIDTLKNYDAVSALRDSLGRLR</sequence>
<keyword evidence="3" id="KW-1185">Reference proteome</keyword>
<evidence type="ECO:0000313" key="2">
    <source>
        <dbReference type="EMBL" id="KAK7006085.1"/>
    </source>
</evidence>
<feature type="region of interest" description="Disordered" evidence="1">
    <location>
        <begin position="162"/>
        <end position="189"/>
    </location>
</feature>
<comment type="caution">
    <text evidence="2">The sequence shown here is derived from an EMBL/GenBank/DDBJ whole genome shotgun (WGS) entry which is preliminary data.</text>
</comment>
<evidence type="ECO:0000256" key="1">
    <source>
        <dbReference type="SAM" id="MobiDB-lite"/>
    </source>
</evidence>